<reference evidence="1" key="2">
    <citation type="submission" date="2022-01" db="EMBL/GenBank/DDBJ databases">
        <authorList>
            <person name="Sanchez-Suarez J."/>
            <person name="Villamil L."/>
            <person name="Diaz L.E."/>
        </authorList>
    </citation>
    <scope>NUCLEOTIDE SEQUENCE</scope>
    <source>
        <strain evidence="1">EUFUS-Z928</strain>
    </source>
</reference>
<dbReference type="Proteomes" id="UP001152308">
    <property type="component" value="Unassembled WGS sequence"/>
</dbReference>
<accession>A0AAX3T6U9</accession>
<dbReference type="AlphaFoldDB" id="A0AAX3T6U9"/>
<gene>
    <name evidence="1" type="ORF">L2299_21475</name>
    <name evidence="2" type="ORF">P9A14_22985</name>
</gene>
<dbReference type="RefSeq" id="WP_223258850.1">
    <property type="nucleotide sequence ID" value="NZ_CP121270.1"/>
</dbReference>
<proteinExistence type="predicted"/>
<sequence>MTLPTLLAKDKRSIGGRRLLAAVVGVALTFATALTVQAPARAGGPGPDSPAGVHVVPRIVDSETVTDPVIALPQAGSTLRVRYSSTSIRGLPTEMTGTLLTPSTRPPAGGWPLAVWNHMTVGAADRCAPSRARAGHSELPRMTSGDGIVGRLLDAGFAVARPDFEGIGGPGPHPYLIGDSLARSTVDMALAVADHDRRIGRDVVVAGHSEGAVAALAAAARPSSEWGDLRLRAVSALAPPTQVAALLDGASHVPVSGPAINELMGLAALIGYGAAAADPEFDELMSNGGLSAAASRLRPQVEARCYADLTSPDSFGGLAPAQLLGPRGDEMKAALLKVLRDNDVDRLRFARGLPVRIDSGTVDTVSPQPLVSGLVQTYRRAGVRVTYSDRFTGHAGVATDRDNAETIAAWLIAQV</sequence>
<dbReference type="SUPFAM" id="SSF53474">
    <property type="entry name" value="alpha/beta-Hydrolases"/>
    <property type="match status" value="1"/>
</dbReference>
<reference evidence="2" key="3">
    <citation type="submission" date="2023-04" db="EMBL/GenBank/DDBJ databases">
        <title>Complete genome sequence of a phthalic acid esters degrading bacterial strain.</title>
        <authorList>
            <person name="Weng L."/>
            <person name="Jia Y."/>
            <person name="Ren L."/>
        </authorList>
    </citation>
    <scope>NUCLEOTIDE SEQUENCE</scope>
    <source>
        <strain evidence="2">RL-LY01</strain>
    </source>
</reference>
<evidence type="ECO:0000313" key="3">
    <source>
        <dbReference type="Proteomes" id="UP001152308"/>
    </source>
</evidence>
<dbReference type="InterPro" id="IPR005152">
    <property type="entry name" value="Lipase_secreted"/>
</dbReference>
<name>A0AAX3T6U9_9ACTN</name>
<dbReference type="EMBL" id="CP121270">
    <property type="protein sequence ID" value="WFP24936.1"/>
    <property type="molecule type" value="Genomic_DNA"/>
</dbReference>
<dbReference type="Gene3D" id="3.40.50.1820">
    <property type="entry name" value="alpha/beta hydrolase"/>
    <property type="match status" value="1"/>
</dbReference>
<evidence type="ECO:0000313" key="1">
    <source>
        <dbReference type="EMBL" id="MDF6103618.1"/>
    </source>
</evidence>
<dbReference type="GO" id="GO:0004806">
    <property type="term" value="F:triacylglycerol lipase activity"/>
    <property type="evidence" value="ECO:0007669"/>
    <property type="project" value="InterPro"/>
</dbReference>
<dbReference type="PIRSF" id="PIRSF029171">
    <property type="entry name" value="Esterase_LipA"/>
    <property type="match status" value="1"/>
</dbReference>
<dbReference type="GO" id="GO:0016042">
    <property type="term" value="P:lipid catabolic process"/>
    <property type="evidence" value="ECO:0007669"/>
    <property type="project" value="InterPro"/>
</dbReference>
<dbReference type="InterPro" id="IPR029058">
    <property type="entry name" value="AB_hydrolase_fold"/>
</dbReference>
<protein>
    <submittedName>
        <fullName evidence="2">Lipase family protein</fullName>
    </submittedName>
</protein>
<reference evidence="1" key="1">
    <citation type="journal article" date="2022" name="Data Brief">
        <title>Draft genome sequence data of Gordonia hongkongensis strain EUFUS-Z928 isolated from the octocoral Eunicea fusca.</title>
        <authorList>
            <person name="Sanchez-Suarez J."/>
            <person name="Diaz L."/>
            <person name="Melo-Bolivar J."/>
            <person name="Villamil L."/>
        </authorList>
    </citation>
    <scope>NUCLEOTIDE SEQUENCE</scope>
    <source>
        <strain evidence="1">EUFUS-Z928</strain>
    </source>
</reference>
<organism evidence="2 4">
    <name type="scientific">Gordonia hongkongensis</name>
    <dbReference type="NCBI Taxonomy" id="1701090"/>
    <lineage>
        <taxon>Bacteria</taxon>
        <taxon>Bacillati</taxon>
        <taxon>Actinomycetota</taxon>
        <taxon>Actinomycetes</taxon>
        <taxon>Mycobacteriales</taxon>
        <taxon>Gordoniaceae</taxon>
        <taxon>Gordonia</taxon>
    </lineage>
</organism>
<dbReference type="Proteomes" id="UP001213504">
    <property type="component" value="Chromosome"/>
</dbReference>
<evidence type="ECO:0000313" key="2">
    <source>
        <dbReference type="EMBL" id="WFP24936.1"/>
    </source>
</evidence>
<evidence type="ECO:0000313" key="4">
    <source>
        <dbReference type="Proteomes" id="UP001213504"/>
    </source>
</evidence>
<dbReference type="Pfam" id="PF03583">
    <property type="entry name" value="LIP"/>
    <property type="match status" value="1"/>
</dbReference>
<dbReference type="PANTHER" id="PTHR34853">
    <property type="match status" value="1"/>
</dbReference>
<dbReference type="EMBL" id="JAKJLQ010000026">
    <property type="protein sequence ID" value="MDF6103618.1"/>
    <property type="molecule type" value="Genomic_DNA"/>
</dbReference>
<dbReference type="PANTHER" id="PTHR34853:SF1">
    <property type="entry name" value="LIPASE 5"/>
    <property type="match status" value="1"/>
</dbReference>
<keyword evidence="3" id="KW-1185">Reference proteome</keyword>